<evidence type="ECO:0000256" key="8">
    <source>
        <dbReference type="ARBA" id="ARBA00047669"/>
    </source>
</evidence>
<evidence type="ECO:0000256" key="6">
    <source>
        <dbReference type="ARBA" id="ARBA00022837"/>
    </source>
</evidence>
<evidence type="ECO:0000313" key="16">
    <source>
        <dbReference type="Proteomes" id="UP000653305"/>
    </source>
</evidence>
<evidence type="ECO:0000256" key="9">
    <source>
        <dbReference type="ARBA" id="ARBA00048605"/>
    </source>
</evidence>
<keyword evidence="5 13" id="KW-0378">Hydrolase</keyword>
<dbReference type="AlphaFoldDB" id="A0A830BAW1"/>
<evidence type="ECO:0000256" key="10">
    <source>
        <dbReference type="PIRSR" id="PIRSR601382-1"/>
    </source>
</evidence>
<gene>
    <name evidence="15" type="ORF">PHJA_000257800</name>
</gene>
<dbReference type="GO" id="GO:0004571">
    <property type="term" value="F:mannosyl-oligosaccharide 1,2-alpha-mannosidase activity"/>
    <property type="evidence" value="ECO:0007669"/>
    <property type="project" value="UniProtKB-EC"/>
</dbReference>
<evidence type="ECO:0000313" key="15">
    <source>
        <dbReference type="EMBL" id="GFP81145.1"/>
    </source>
</evidence>
<keyword evidence="6 11" id="KW-0106">Calcium</keyword>
<keyword evidence="16" id="KW-1185">Reference proteome</keyword>
<feature type="binding site" evidence="11">
    <location>
        <position position="602"/>
    </location>
    <ligand>
        <name>Ca(2+)</name>
        <dbReference type="ChEBI" id="CHEBI:29108"/>
    </ligand>
</feature>
<comment type="catalytic activity">
    <reaction evidence="8">
        <text>N(4)-(alpha-D-Man-(1-&gt;2)-alpha-D-Man-(1-&gt;2)-alpha-D-Man-(1-&gt;3)-[alpha-D-Man-(1-&gt;3)-[alpha-D-Man-(1-&gt;2)-alpha-D-Man-(1-&gt;6)]-alpha-D-Man-(1-&gt;6)]-beta-D-Man-(1-&gt;4)-beta-D-GlcNAc-(1-&gt;4)-beta-D-GlcNAc)-L-asparaginyl-[protein] (N-glucan mannose isomer 8A1,2,3B1,3) + 3 H2O = N(4)-(alpha-D-Man-(1-&gt;3)-[alpha-D-Man-(1-&gt;3)-[alpha-D-Man-(1-&gt;6)]-alpha-D-Man-(1-&gt;6)]-beta-D-Man-(1-&gt;4)-beta-D-GlcNAc-(1-&gt;4)-beta-D-GlcNAc)-L-asparaginyl-[protein] (N-glucan mannose isomer 5A1,2) + 3 beta-D-mannose</text>
        <dbReference type="Rhea" id="RHEA:56028"/>
        <dbReference type="Rhea" id="RHEA-COMP:14358"/>
        <dbReference type="Rhea" id="RHEA-COMP:14367"/>
        <dbReference type="ChEBI" id="CHEBI:15377"/>
        <dbReference type="ChEBI" id="CHEBI:28563"/>
        <dbReference type="ChEBI" id="CHEBI:59087"/>
        <dbReference type="ChEBI" id="CHEBI:60628"/>
        <dbReference type="EC" id="3.2.1.113"/>
    </reaction>
</comment>
<keyword evidence="7 12" id="KW-1015">Disulfide bond</keyword>
<dbReference type="GO" id="GO:0005783">
    <property type="term" value="C:endoplasmic reticulum"/>
    <property type="evidence" value="ECO:0007669"/>
    <property type="project" value="TreeGrafter"/>
</dbReference>
<feature type="active site" evidence="10">
    <location>
        <position position="349"/>
    </location>
</feature>
<keyword evidence="13" id="KW-0326">Glycosidase</keyword>
<evidence type="ECO:0000256" key="5">
    <source>
        <dbReference type="ARBA" id="ARBA00022801"/>
    </source>
</evidence>
<feature type="active site" evidence="10">
    <location>
        <position position="515"/>
    </location>
</feature>
<dbReference type="InterPro" id="IPR036026">
    <property type="entry name" value="Seven-hairpin_glycosidases"/>
</dbReference>
<dbReference type="GO" id="GO:0005768">
    <property type="term" value="C:endosome"/>
    <property type="evidence" value="ECO:0007669"/>
    <property type="project" value="TreeGrafter"/>
</dbReference>
<name>A0A830BAW1_9LAMI</name>
<sequence length="617" mass="69319">MKDVDYDNAKFRQRSKIKVIAQNIVNSNVKRECTKCSTGRFLVLLMIFGVAYIMLTHTPSSEGITRNIGTEEGKNFFTDGKGRFKKLWRKPPRLPPRLSPDEIIIRNKTIHSSDKVDSGPDWKDRQQRVKAAFIHGWSGYRNSAMGYDELMPLSHRGTDGLGGLGATVVDALDTAMIMGIDEIALEAGSWVEKHLPERINERGQVNLFETTIRVLGGLLSAYHLSGKISSTKGPERAVYLENAKNLADRLIIAFTSSPSDIPFSDVVLRDRSAHPAPDGLSSTAEVSTLQLEFNYLSALSGDPKYAVESMKVLEHMKTLPKVKGLVPIYINPRSGEFSGENIRLGSRGDSYYEYLVKVWLQNPGSNLTYLHDMYVESMKGVKELLVRKSKPNGLVFVGELPNGPQGDFSPKMDHLVCFLPGTLALGATKGILKEKAMKENLLNFEDLENLKLAEDLTKTCYEMYSVTSTGLAPEIAYFNMEGQTEGGPGGGNKNSKYADDIIIKPADRHNLLRPETVESLFYMFRITEDPKYREWGWEIFEAFEKYTKVDSGGYTSLDDVTTLPPHRRDKMETFFLGETLKYLYLLFGDINVLPLDEFVFNTEAHPFPIRKEMILSL</sequence>
<feature type="disulfide bond" evidence="12">
    <location>
        <begin position="417"/>
        <end position="460"/>
    </location>
</feature>
<dbReference type="InterPro" id="IPR050749">
    <property type="entry name" value="Glycosyl_Hydrolase_47"/>
</dbReference>
<dbReference type="Pfam" id="PF01532">
    <property type="entry name" value="Glyco_hydro_47"/>
    <property type="match status" value="1"/>
</dbReference>
<dbReference type="EC" id="3.2.1.-" evidence="13"/>
<dbReference type="PANTHER" id="PTHR11742:SF55">
    <property type="entry name" value="ENDOPLASMIC RETICULUM MANNOSYL-OLIGOSACCHARIDE 1,2-ALPHA-MANNOSIDASE"/>
    <property type="match status" value="1"/>
</dbReference>
<feature type="active site" description="Proton donor" evidence="10">
    <location>
        <position position="474"/>
    </location>
</feature>
<dbReference type="OrthoDB" id="8118055at2759"/>
<evidence type="ECO:0000256" key="2">
    <source>
        <dbReference type="ARBA" id="ARBA00004922"/>
    </source>
</evidence>
<evidence type="ECO:0000256" key="11">
    <source>
        <dbReference type="PIRSR" id="PIRSR601382-2"/>
    </source>
</evidence>
<feature type="transmembrane region" description="Helical" evidence="14">
    <location>
        <begin position="38"/>
        <end position="55"/>
    </location>
</feature>
<organism evidence="15 16">
    <name type="scientific">Phtheirospermum japonicum</name>
    <dbReference type="NCBI Taxonomy" id="374723"/>
    <lineage>
        <taxon>Eukaryota</taxon>
        <taxon>Viridiplantae</taxon>
        <taxon>Streptophyta</taxon>
        <taxon>Embryophyta</taxon>
        <taxon>Tracheophyta</taxon>
        <taxon>Spermatophyta</taxon>
        <taxon>Magnoliopsida</taxon>
        <taxon>eudicotyledons</taxon>
        <taxon>Gunneridae</taxon>
        <taxon>Pentapetalae</taxon>
        <taxon>asterids</taxon>
        <taxon>lamiids</taxon>
        <taxon>Lamiales</taxon>
        <taxon>Orobanchaceae</taxon>
        <taxon>Orobanchaceae incertae sedis</taxon>
        <taxon>Phtheirospermum</taxon>
    </lineage>
</organism>
<dbReference type="Gene3D" id="1.50.10.10">
    <property type="match status" value="1"/>
</dbReference>
<dbReference type="PANTHER" id="PTHR11742">
    <property type="entry name" value="MANNOSYL-OLIGOSACCHARIDE ALPHA-1,2-MANNOSIDASE-RELATED"/>
    <property type="match status" value="1"/>
</dbReference>
<evidence type="ECO:0000256" key="4">
    <source>
        <dbReference type="ARBA" id="ARBA00022723"/>
    </source>
</evidence>
<comment type="pathway">
    <text evidence="2">Protein modification; protein glycosylation.</text>
</comment>
<proteinExistence type="inferred from homology"/>
<dbReference type="GO" id="GO:0005802">
    <property type="term" value="C:trans-Golgi network"/>
    <property type="evidence" value="ECO:0007669"/>
    <property type="project" value="TreeGrafter"/>
</dbReference>
<protein>
    <recommendedName>
        <fullName evidence="13">alpha-1,2-Mannosidase</fullName>
        <ecNumber evidence="13">3.2.1.-</ecNumber>
    </recommendedName>
</protein>
<evidence type="ECO:0000256" key="7">
    <source>
        <dbReference type="ARBA" id="ARBA00023157"/>
    </source>
</evidence>
<comment type="cofactor">
    <cofactor evidence="1 11">
        <name>Ca(2+)</name>
        <dbReference type="ChEBI" id="CHEBI:29108"/>
    </cofactor>
</comment>
<dbReference type="GO" id="GO:0005975">
    <property type="term" value="P:carbohydrate metabolic process"/>
    <property type="evidence" value="ECO:0007669"/>
    <property type="project" value="InterPro"/>
</dbReference>
<comment type="similarity">
    <text evidence="3 13">Belongs to the glycosyl hydrolase 47 family.</text>
</comment>
<reference evidence="15" key="1">
    <citation type="submission" date="2020-07" db="EMBL/GenBank/DDBJ databases">
        <title>Ethylene signaling mediates host invasion by parasitic plants.</title>
        <authorList>
            <person name="Yoshida S."/>
        </authorList>
    </citation>
    <scope>NUCLEOTIDE SEQUENCE</scope>
    <source>
        <strain evidence="15">Okayama</strain>
    </source>
</reference>
<evidence type="ECO:0000256" key="1">
    <source>
        <dbReference type="ARBA" id="ARBA00001913"/>
    </source>
</evidence>
<evidence type="ECO:0000256" key="3">
    <source>
        <dbReference type="ARBA" id="ARBA00007658"/>
    </source>
</evidence>
<dbReference type="GO" id="GO:0005509">
    <property type="term" value="F:calcium ion binding"/>
    <property type="evidence" value="ECO:0007669"/>
    <property type="project" value="InterPro"/>
</dbReference>
<evidence type="ECO:0000256" key="14">
    <source>
        <dbReference type="SAM" id="Phobius"/>
    </source>
</evidence>
<feature type="active site" description="Proton donor" evidence="10">
    <location>
        <position position="209"/>
    </location>
</feature>
<accession>A0A830BAW1</accession>
<evidence type="ECO:0000256" key="12">
    <source>
        <dbReference type="PIRSR" id="PIRSR601382-3"/>
    </source>
</evidence>
<comment type="catalytic activity">
    <reaction evidence="9">
        <text>N(4)-(alpha-D-Man-(1-&gt;2)-alpha-D-Man-(1-&gt;2)-alpha-D-Man-(1-&gt;3)-[alpha-D-Man-(1-&gt;2)-alpha-D-Man-(1-&gt;3)-[alpha-D-Man-(1-&gt;2)-alpha-D-Man-(1-&gt;6)]-alpha-D-Man-(1-&gt;6)]-beta-D-Man-(1-&gt;4)-beta-D-GlcNAc-(1-&gt;4)-beta-D-GlcNAc)-L-asparaginyl-[protein] (N-glucan mannose isomer 9A1,2,3B1,2,3) + 4 H2O = N(4)-(alpha-D-Man-(1-&gt;3)-[alpha-D-Man-(1-&gt;3)-[alpha-D-Man-(1-&gt;6)]-alpha-D-Man-(1-&gt;6)]-beta-D-Man-(1-&gt;4)-beta-D-GlcNAc-(1-&gt;4)-beta-D-GlcNAc)-L-asparaginyl-[protein] (N-glucan mannose isomer 5A1,2) + 4 beta-D-mannose</text>
        <dbReference type="Rhea" id="RHEA:56008"/>
        <dbReference type="Rhea" id="RHEA-COMP:14356"/>
        <dbReference type="Rhea" id="RHEA-COMP:14367"/>
        <dbReference type="ChEBI" id="CHEBI:15377"/>
        <dbReference type="ChEBI" id="CHEBI:28563"/>
        <dbReference type="ChEBI" id="CHEBI:59087"/>
        <dbReference type="ChEBI" id="CHEBI:139493"/>
        <dbReference type="EC" id="3.2.1.113"/>
    </reaction>
</comment>
<comment type="caution">
    <text evidence="15">The sequence shown here is derived from an EMBL/GenBank/DDBJ whole genome shotgun (WGS) entry which is preliminary data.</text>
</comment>
<dbReference type="InterPro" id="IPR001382">
    <property type="entry name" value="Glyco_hydro_47"/>
</dbReference>
<keyword evidence="14" id="KW-1133">Transmembrane helix</keyword>
<dbReference type="PRINTS" id="PR00747">
    <property type="entry name" value="GLYHDRLASE47"/>
</dbReference>
<dbReference type="EMBL" id="BMAC01000027">
    <property type="protein sequence ID" value="GFP81145.1"/>
    <property type="molecule type" value="Genomic_DNA"/>
</dbReference>
<dbReference type="InterPro" id="IPR012341">
    <property type="entry name" value="6hp_glycosidase-like_sf"/>
</dbReference>
<keyword evidence="4 11" id="KW-0479">Metal-binding</keyword>
<keyword evidence="14" id="KW-0472">Membrane</keyword>
<dbReference type="Proteomes" id="UP000653305">
    <property type="component" value="Unassembled WGS sequence"/>
</dbReference>
<dbReference type="SUPFAM" id="SSF48225">
    <property type="entry name" value="Seven-hairpin glycosidases"/>
    <property type="match status" value="1"/>
</dbReference>
<evidence type="ECO:0000256" key="13">
    <source>
        <dbReference type="RuleBase" id="RU361193"/>
    </source>
</evidence>
<dbReference type="GO" id="GO:0016020">
    <property type="term" value="C:membrane"/>
    <property type="evidence" value="ECO:0007669"/>
    <property type="project" value="InterPro"/>
</dbReference>
<dbReference type="FunFam" id="1.50.10.10:FF:000025">
    <property type="entry name" value="alpha-1,2-Mannosidase"/>
    <property type="match status" value="1"/>
</dbReference>
<keyword evidence="14" id="KW-0812">Transmembrane</keyword>